<dbReference type="Proteomes" id="UP000887565">
    <property type="component" value="Unplaced"/>
</dbReference>
<dbReference type="AlphaFoldDB" id="A0A915JV22"/>
<organism evidence="1 2">
    <name type="scientific">Romanomermis culicivorax</name>
    <name type="common">Nematode worm</name>
    <dbReference type="NCBI Taxonomy" id="13658"/>
    <lineage>
        <taxon>Eukaryota</taxon>
        <taxon>Metazoa</taxon>
        <taxon>Ecdysozoa</taxon>
        <taxon>Nematoda</taxon>
        <taxon>Enoplea</taxon>
        <taxon>Dorylaimia</taxon>
        <taxon>Mermithida</taxon>
        <taxon>Mermithoidea</taxon>
        <taxon>Mermithidae</taxon>
        <taxon>Romanomermis</taxon>
    </lineage>
</organism>
<keyword evidence="1" id="KW-1185">Reference proteome</keyword>
<accession>A0A915JV22</accession>
<reference evidence="2" key="1">
    <citation type="submission" date="2022-11" db="UniProtKB">
        <authorList>
            <consortium name="WormBaseParasite"/>
        </authorList>
    </citation>
    <scope>IDENTIFICATION</scope>
</reference>
<name>A0A915JV22_ROMCU</name>
<evidence type="ECO:0000313" key="1">
    <source>
        <dbReference type="Proteomes" id="UP000887565"/>
    </source>
</evidence>
<evidence type="ECO:0000313" key="2">
    <source>
        <dbReference type="WBParaSite" id="nRc.2.0.1.t30230-RA"/>
    </source>
</evidence>
<sequence>MVESNQLLEIDKLNLIKEKMTSELEATTSQSSAISTSLINLPPIFKKYFNNQDIDTYQYNIKPMIRITEFERWFETVYAWPLNVLRDP</sequence>
<proteinExistence type="predicted"/>
<protein>
    <submittedName>
        <fullName evidence="2">Uncharacterized protein</fullName>
    </submittedName>
</protein>
<dbReference type="WBParaSite" id="nRc.2.0.1.t30230-RA">
    <property type="protein sequence ID" value="nRc.2.0.1.t30230-RA"/>
    <property type="gene ID" value="nRc.2.0.1.g30230"/>
</dbReference>